<protein>
    <submittedName>
        <fullName evidence="1">Uncharacterized protein</fullName>
    </submittedName>
</protein>
<name>A0AAW5NZL8_9BACE</name>
<comment type="caution">
    <text evidence="1">The sequence shown here is derived from an EMBL/GenBank/DDBJ whole genome shotgun (WGS) entry which is preliminary data.</text>
</comment>
<proteinExistence type="predicted"/>
<dbReference type="Proteomes" id="UP001204548">
    <property type="component" value="Unassembled WGS sequence"/>
</dbReference>
<sequence>MPKDTKTLGNNKARACESLGFVHKKRLCQRFDTTSLFTRIYAIYTYSVILNTLYGFCLLTTKCENAGESLLPISMFSMWLRNF</sequence>
<evidence type="ECO:0000313" key="2">
    <source>
        <dbReference type="Proteomes" id="UP001204548"/>
    </source>
</evidence>
<organism evidence="1 2">
    <name type="scientific">Bacteroides faecis</name>
    <dbReference type="NCBI Taxonomy" id="674529"/>
    <lineage>
        <taxon>Bacteria</taxon>
        <taxon>Pseudomonadati</taxon>
        <taxon>Bacteroidota</taxon>
        <taxon>Bacteroidia</taxon>
        <taxon>Bacteroidales</taxon>
        <taxon>Bacteroidaceae</taxon>
        <taxon>Bacteroides</taxon>
    </lineage>
</organism>
<evidence type="ECO:0000313" key="1">
    <source>
        <dbReference type="EMBL" id="MCS2794014.1"/>
    </source>
</evidence>
<accession>A0AAW5NZL8</accession>
<gene>
    <name evidence="1" type="ORF">NXW97_18750</name>
</gene>
<reference evidence="1" key="1">
    <citation type="submission" date="2022-08" db="EMBL/GenBank/DDBJ databases">
        <title>Genome Sequencing of Bacteroides fragilis Group Isolates with Nanopore Technology.</title>
        <authorList>
            <person name="Tisza M.J."/>
            <person name="Smith D."/>
            <person name="Dekker J.P."/>
        </authorList>
    </citation>
    <scope>NUCLEOTIDE SEQUENCE</scope>
    <source>
        <strain evidence="1">BFG-351</strain>
    </source>
</reference>
<dbReference type="RefSeq" id="WP_258990734.1">
    <property type="nucleotide sequence ID" value="NZ_JANUTS010000001.1"/>
</dbReference>
<dbReference type="EMBL" id="JANUTS010000001">
    <property type="protein sequence ID" value="MCS2794014.1"/>
    <property type="molecule type" value="Genomic_DNA"/>
</dbReference>
<dbReference type="AlphaFoldDB" id="A0AAW5NZL8"/>